<sequence>MLLAEKVLSIIVSYRTGYPVSCSGLACTICGLAGFDKCEEVAAAVTFSLDLVFTAAAEYSGADPVFAPELPGLMKVASYQTSLAAALAPSDLEYKTIDSAPLQKPPQERGKGAPLLLEWFVVRGLRSTSKSTAYRSNAVQDIFLHHYSNGSIVLHLPTGESLSAESFNQRHDQIGLKVSFTTHSESKLSRKQQAGIAREIVAIWQHDATASPMDDYIGFVEKDNKAEFCFRIIPETKGLGNSCESPDACGGMAATL</sequence>
<dbReference type="Proteomes" id="UP000326198">
    <property type="component" value="Unassembled WGS sequence"/>
</dbReference>
<evidence type="ECO:0000313" key="2">
    <source>
        <dbReference type="Proteomes" id="UP000326198"/>
    </source>
</evidence>
<organism evidence="1 2">
    <name type="scientific">Aspergillus bertholletiae</name>
    <dbReference type="NCBI Taxonomy" id="1226010"/>
    <lineage>
        <taxon>Eukaryota</taxon>
        <taxon>Fungi</taxon>
        <taxon>Dikarya</taxon>
        <taxon>Ascomycota</taxon>
        <taxon>Pezizomycotina</taxon>
        <taxon>Eurotiomycetes</taxon>
        <taxon>Eurotiomycetidae</taxon>
        <taxon>Eurotiales</taxon>
        <taxon>Aspergillaceae</taxon>
        <taxon>Aspergillus</taxon>
        <taxon>Aspergillus subgen. Circumdati</taxon>
    </lineage>
</organism>
<dbReference type="OrthoDB" id="4483032at2759"/>
<evidence type="ECO:0000313" key="1">
    <source>
        <dbReference type="EMBL" id="KAE8379814.1"/>
    </source>
</evidence>
<name>A0A5N7BDF5_9EURO</name>
<proteinExistence type="predicted"/>
<reference evidence="1 2" key="1">
    <citation type="submission" date="2019-04" db="EMBL/GenBank/DDBJ databases">
        <title>Friends and foes A comparative genomics studyof 23 Aspergillus species from section Flavi.</title>
        <authorList>
            <consortium name="DOE Joint Genome Institute"/>
            <person name="Kjaerbolling I."/>
            <person name="Vesth T."/>
            <person name="Frisvad J.C."/>
            <person name="Nybo J.L."/>
            <person name="Theobald S."/>
            <person name="Kildgaard S."/>
            <person name="Isbrandt T."/>
            <person name="Kuo A."/>
            <person name="Sato A."/>
            <person name="Lyhne E.K."/>
            <person name="Kogle M.E."/>
            <person name="Wiebenga A."/>
            <person name="Kun R.S."/>
            <person name="Lubbers R.J."/>
            <person name="Makela M.R."/>
            <person name="Barry K."/>
            <person name="Chovatia M."/>
            <person name="Clum A."/>
            <person name="Daum C."/>
            <person name="Haridas S."/>
            <person name="He G."/>
            <person name="LaButti K."/>
            <person name="Lipzen A."/>
            <person name="Mondo S."/>
            <person name="Riley R."/>
            <person name="Salamov A."/>
            <person name="Simmons B.A."/>
            <person name="Magnuson J.K."/>
            <person name="Henrissat B."/>
            <person name="Mortensen U.H."/>
            <person name="Larsen T.O."/>
            <person name="Devries R.P."/>
            <person name="Grigoriev I.V."/>
            <person name="Machida M."/>
            <person name="Baker S.E."/>
            <person name="Andersen M.R."/>
        </authorList>
    </citation>
    <scope>NUCLEOTIDE SEQUENCE [LARGE SCALE GENOMIC DNA]</scope>
    <source>
        <strain evidence="1 2">IBT 29228</strain>
    </source>
</reference>
<keyword evidence="2" id="KW-1185">Reference proteome</keyword>
<accession>A0A5N7BDF5</accession>
<protein>
    <submittedName>
        <fullName evidence="1">Uncharacterized protein</fullName>
    </submittedName>
</protein>
<dbReference type="AlphaFoldDB" id="A0A5N7BDF5"/>
<dbReference type="EMBL" id="ML736189">
    <property type="protein sequence ID" value="KAE8379814.1"/>
    <property type="molecule type" value="Genomic_DNA"/>
</dbReference>
<gene>
    <name evidence="1" type="ORF">BDV26DRAFT_290973</name>
</gene>
<dbReference type="PROSITE" id="PS51257">
    <property type="entry name" value="PROKAR_LIPOPROTEIN"/>
    <property type="match status" value="1"/>
</dbReference>